<comment type="caution">
    <text evidence="2">The sequence shown here is derived from an EMBL/GenBank/DDBJ whole genome shotgun (WGS) entry which is preliminary data.</text>
</comment>
<accession>A0A561PN79</accession>
<dbReference type="OrthoDB" id="675523at2"/>
<dbReference type="InterPro" id="IPR014944">
    <property type="entry name" value="Toxin_SymE-like"/>
</dbReference>
<dbReference type="GO" id="GO:0003723">
    <property type="term" value="F:RNA binding"/>
    <property type="evidence" value="ECO:0007669"/>
    <property type="project" value="InterPro"/>
</dbReference>
<gene>
    <name evidence="2" type="ORF">FHW36_1054</name>
</gene>
<dbReference type="Pfam" id="PF08845">
    <property type="entry name" value="SymE_toxin"/>
    <property type="match status" value="1"/>
</dbReference>
<dbReference type="RefSeq" id="WP_145670770.1">
    <property type="nucleotide sequence ID" value="NZ_VIWO01000005.1"/>
</dbReference>
<proteinExistence type="predicted"/>
<dbReference type="EMBL" id="VIWO01000005">
    <property type="protein sequence ID" value="TWF39567.1"/>
    <property type="molecule type" value="Genomic_DNA"/>
</dbReference>
<evidence type="ECO:0000259" key="1">
    <source>
        <dbReference type="Pfam" id="PF08845"/>
    </source>
</evidence>
<evidence type="ECO:0000313" key="2">
    <source>
        <dbReference type="EMBL" id="TWF39567.1"/>
    </source>
</evidence>
<dbReference type="GO" id="GO:0016788">
    <property type="term" value="F:hydrolase activity, acting on ester bonds"/>
    <property type="evidence" value="ECO:0007669"/>
    <property type="project" value="InterPro"/>
</dbReference>
<protein>
    <submittedName>
        <fullName evidence="2">Type I toxin-antitoxin system toxin SymE</fullName>
    </submittedName>
</protein>
<sequence>MQSKTARIHARGGERADGRKTVPWLNLSGIWLEKAGFDIGDGISISVAPNSITITVTEKIPKPPKRGYCFDSNEEL</sequence>
<reference evidence="2 3" key="1">
    <citation type="submission" date="2019-06" db="EMBL/GenBank/DDBJ databases">
        <title>Sorghum-associated microbial communities from plants grown in Nebraska, USA.</title>
        <authorList>
            <person name="Schachtman D."/>
        </authorList>
    </citation>
    <scope>NUCLEOTIDE SEQUENCE [LARGE SCALE GENOMIC DNA]</scope>
    <source>
        <strain evidence="2 3">1209</strain>
    </source>
</reference>
<dbReference type="GO" id="GO:0005737">
    <property type="term" value="C:cytoplasm"/>
    <property type="evidence" value="ECO:0007669"/>
    <property type="project" value="InterPro"/>
</dbReference>
<dbReference type="Proteomes" id="UP000320811">
    <property type="component" value="Unassembled WGS sequence"/>
</dbReference>
<dbReference type="AlphaFoldDB" id="A0A561PN79"/>
<keyword evidence="3" id="KW-1185">Reference proteome</keyword>
<name>A0A561PN79_9BACT</name>
<organism evidence="2 3">
    <name type="scientific">Chitinophaga polysaccharea</name>
    <dbReference type="NCBI Taxonomy" id="1293035"/>
    <lineage>
        <taxon>Bacteria</taxon>
        <taxon>Pseudomonadati</taxon>
        <taxon>Bacteroidota</taxon>
        <taxon>Chitinophagia</taxon>
        <taxon>Chitinophagales</taxon>
        <taxon>Chitinophagaceae</taxon>
        <taxon>Chitinophaga</taxon>
    </lineage>
</organism>
<feature type="domain" description="Toxin SymE-like" evidence="1">
    <location>
        <begin position="18"/>
        <end position="56"/>
    </location>
</feature>
<dbReference type="GO" id="GO:0016070">
    <property type="term" value="P:RNA metabolic process"/>
    <property type="evidence" value="ECO:0007669"/>
    <property type="project" value="InterPro"/>
</dbReference>
<evidence type="ECO:0000313" key="3">
    <source>
        <dbReference type="Proteomes" id="UP000320811"/>
    </source>
</evidence>